<dbReference type="PANTHER" id="PTHR47191">
    <property type="entry name" value="OS05G0170800 PROTEIN"/>
    <property type="match status" value="1"/>
</dbReference>
<keyword evidence="2" id="KW-0732">Signal</keyword>
<evidence type="ECO:0000256" key="1">
    <source>
        <dbReference type="SAM" id="MobiDB-lite"/>
    </source>
</evidence>
<feature type="region of interest" description="Disordered" evidence="1">
    <location>
        <begin position="19"/>
        <end position="43"/>
    </location>
</feature>
<dbReference type="Proteomes" id="UP001418222">
    <property type="component" value="Unassembled WGS sequence"/>
</dbReference>
<reference evidence="4 5" key="1">
    <citation type="journal article" date="2022" name="Nat. Plants">
        <title>Genomes of leafy and leafless Platanthera orchids illuminate the evolution of mycoheterotrophy.</title>
        <authorList>
            <person name="Li M.H."/>
            <person name="Liu K.W."/>
            <person name="Li Z."/>
            <person name="Lu H.C."/>
            <person name="Ye Q.L."/>
            <person name="Zhang D."/>
            <person name="Wang J.Y."/>
            <person name="Li Y.F."/>
            <person name="Zhong Z.M."/>
            <person name="Liu X."/>
            <person name="Yu X."/>
            <person name="Liu D.K."/>
            <person name="Tu X.D."/>
            <person name="Liu B."/>
            <person name="Hao Y."/>
            <person name="Liao X.Y."/>
            <person name="Jiang Y.T."/>
            <person name="Sun W.H."/>
            <person name="Chen J."/>
            <person name="Chen Y.Q."/>
            <person name="Ai Y."/>
            <person name="Zhai J.W."/>
            <person name="Wu S.S."/>
            <person name="Zhou Z."/>
            <person name="Hsiao Y.Y."/>
            <person name="Wu W.L."/>
            <person name="Chen Y.Y."/>
            <person name="Lin Y.F."/>
            <person name="Hsu J.L."/>
            <person name="Li C.Y."/>
            <person name="Wang Z.W."/>
            <person name="Zhao X."/>
            <person name="Zhong W.Y."/>
            <person name="Ma X.K."/>
            <person name="Ma L."/>
            <person name="Huang J."/>
            <person name="Chen G.Z."/>
            <person name="Huang M.Z."/>
            <person name="Huang L."/>
            <person name="Peng D.H."/>
            <person name="Luo Y.B."/>
            <person name="Zou S.Q."/>
            <person name="Chen S.P."/>
            <person name="Lan S."/>
            <person name="Tsai W.C."/>
            <person name="Van de Peer Y."/>
            <person name="Liu Z.J."/>
        </authorList>
    </citation>
    <scope>NUCLEOTIDE SEQUENCE [LARGE SCALE GENOMIC DNA]</scope>
    <source>
        <strain evidence="4">Lor287</strain>
    </source>
</reference>
<dbReference type="SUPFAM" id="SSF110069">
    <property type="entry name" value="ApaG-like"/>
    <property type="match status" value="1"/>
</dbReference>
<name>A0AAP0BPW9_9ASPA</name>
<dbReference type="InterPro" id="IPR050718">
    <property type="entry name" value="ApaG-like"/>
</dbReference>
<gene>
    <name evidence="4" type="ORF">KSP39_PZI006451</name>
</gene>
<protein>
    <recommendedName>
        <fullName evidence="3">ApaG domain-containing protein</fullName>
    </recommendedName>
</protein>
<feature type="signal peptide" evidence="2">
    <location>
        <begin position="1"/>
        <end position="20"/>
    </location>
</feature>
<feature type="domain" description="ApaG" evidence="3">
    <location>
        <begin position="326"/>
        <end position="461"/>
    </location>
</feature>
<dbReference type="PROSITE" id="PS51087">
    <property type="entry name" value="APAG"/>
    <property type="match status" value="1"/>
</dbReference>
<dbReference type="Pfam" id="PF04379">
    <property type="entry name" value="DUF525"/>
    <property type="match status" value="1"/>
</dbReference>
<evidence type="ECO:0000256" key="2">
    <source>
        <dbReference type="SAM" id="SignalP"/>
    </source>
</evidence>
<evidence type="ECO:0000313" key="4">
    <source>
        <dbReference type="EMBL" id="KAK8946794.1"/>
    </source>
</evidence>
<keyword evidence="5" id="KW-1185">Reference proteome</keyword>
<dbReference type="Gene3D" id="2.60.40.1470">
    <property type="entry name" value="ApaG domain"/>
    <property type="match status" value="1"/>
</dbReference>
<evidence type="ECO:0000313" key="5">
    <source>
        <dbReference type="Proteomes" id="UP001418222"/>
    </source>
</evidence>
<organism evidence="4 5">
    <name type="scientific">Platanthera zijinensis</name>
    <dbReference type="NCBI Taxonomy" id="2320716"/>
    <lineage>
        <taxon>Eukaryota</taxon>
        <taxon>Viridiplantae</taxon>
        <taxon>Streptophyta</taxon>
        <taxon>Embryophyta</taxon>
        <taxon>Tracheophyta</taxon>
        <taxon>Spermatophyta</taxon>
        <taxon>Magnoliopsida</taxon>
        <taxon>Liliopsida</taxon>
        <taxon>Asparagales</taxon>
        <taxon>Orchidaceae</taxon>
        <taxon>Orchidoideae</taxon>
        <taxon>Orchideae</taxon>
        <taxon>Orchidinae</taxon>
        <taxon>Platanthera</taxon>
    </lineage>
</organism>
<accession>A0AAP0BPW9</accession>
<dbReference type="EMBL" id="JBBWWQ010000005">
    <property type="protein sequence ID" value="KAK8946794.1"/>
    <property type="molecule type" value="Genomic_DNA"/>
</dbReference>
<feature type="compositionally biased region" description="Polar residues" evidence="1">
    <location>
        <begin position="63"/>
        <end position="80"/>
    </location>
</feature>
<feature type="compositionally biased region" description="Pro residues" evidence="1">
    <location>
        <begin position="197"/>
        <end position="244"/>
    </location>
</feature>
<dbReference type="AlphaFoldDB" id="A0AAP0BPW9"/>
<comment type="caution">
    <text evidence="4">The sequence shown here is derived from an EMBL/GenBank/DDBJ whole genome shotgun (WGS) entry which is preliminary data.</text>
</comment>
<sequence length="461" mass="47832">MFPSFLFVPLLDYSFAPVSGASSSSSPPSTSQTHSKKRPTSPLTQHCSASFCSHIHLLNSQLSASSPGGSTRPSGCSTRPQARRPQHVSRLVDGFSVTTPPELESTPLPPLMVPPLSAVVLDASPSPAALPPPTILPPVPPAPALRVPLAMSPSALPASAPSVSALSFPTTPLPLLLATTLVAPTAALPLLPRTASPSPPEPFLQPLPPLQHLPPPPQLVPPPPPSSLPPPSSPPPPPPPPASNAPPLHGGRPSTASASSPVTRSATSSHHTASSFDSCFAGPCLAASTGRIAAFSAIPCSGDPAGSIPAASRRPSDLHEAIAHNPSSGPDESMPYAAHFTNGTAAPRRRHCRRYALACVVLEGGQERPVQLLRRHWIVTDGNEKTENIWGLGVIGEQPVILPNTGFEYSSACPLSTPGGRMSSWKLELNETFVFVRFSSSAGLAGSPTPTFLPFLHPVQL</sequence>
<feature type="compositionally biased region" description="Low complexity" evidence="1">
    <location>
        <begin position="265"/>
        <end position="274"/>
    </location>
</feature>
<dbReference type="InterPro" id="IPR036767">
    <property type="entry name" value="ApaG_sf"/>
</dbReference>
<evidence type="ECO:0000259" key="3">
    <source>
        <dbReference type="PROSITE" id="PS51087"/>
    </source>
</evidence>
<feature type="region of interest" description="Disordered" evidence="1">
    <location>
        <begin position="63"/>
        <end position="91"/>
    </location>
</feature>
<feature type="chain" id="PRO_5042980134" description="ApaG domain-containing protein" evidence="2">
    <location>
        <begin position="21"/>
        <end position="461"/>
    </location>
</feature>
<feature type="compositionally biased region" description="Low complexity" evidence="1">
    <location>
        <begin position="19"/>
        <end position="33"/>
    </location>
</feature>
<dbReference type="InterPro" id="IPR007474">
    <property type="entry name" value="ApaG_domain"/>
</dbReference>
<feature type="compositionally biased region" description="Polar residues" evidence="1">
    <location>
        <begin position="254"/>
        <end position="264"/>
    </location>
</feature>
<proteinExistence type="predicted"/>
<feature type="region of interest" description="Disordered" evidence="1">
    <location>
        <begin position="192"/>
        <end position="274"/>
    </location>
</feature>
<dbReference type="PANTHER" id="PTHR47191:SF2">
    <property type="entry name" value="OS05G0170800 PROTEIN"/>
    <property type="match status" value="1"/>
</dbReference>